<dbReference type="Proteomes" id="UP001262410">
    <property type="component" value="Unassembled WGS sequence"/>
</dbReference>
<keyword evidence="2" id="KW-1185">Reference proteome</keyword>
<reference evidence="1 2" key="1">
    <citation type="submission" date="2023-07" db="EMBL/GenBank/DDBJ databases">
        <title>Sorghum-associated microbial communities from plants grown in Nebraska, USA.</title>
        <authorList>
            <person name="Schachtman D."/>
        </authorList>
    </citation>
    <scope>NUCLEOTIDE SEQUENCE [LARGE SCALE GENOMIC DNA]</scope>
    <source>
        <strain evidence="1 2">584</strain>
    </source>
</reference>
<gene>
    <name evidence="1" type="ORF">E9232_006568</name>
</gene>
<accession>A0ABU1K166</accession>
<name>A0ABU1K166_9PROT</name>
<evidence type="ECO:0000313" key="1">
    <source>
        <dbReference type="EMBL" id="MDR6294014.1"/>
    </source>
</evidence>
<comment type="caution">
    <text evidence="1">The sequence shown here is derived from an EMBL/GenBank/DDBJ whole genome shotgun (WGS) entry which is preliminary data.</text>
</comment>
<dbReference type="Gene3D" id="3.30.1330.110">
    <property type="entry name" value="BB2672"/>
    <property type="match status" value="1"/>
</dbReference>
<sequence>MSAKIRKIVTVVEETVTEMGRPVTPPTRRAAAVAVIENPFAGRYVDDLTELFEIGEELGALLAAKAVAALGIEGSRAESYGKAAAVGENGELEHAAAILHPKLGTPVRKVLGKGAALIPSSKKRGGPGVALDIPLGHKDAAYVRSHFDGMEVRIADAPRAGEIVVAVAVTDSGRPLPRVGGLKTSEIKGEDGLR</sequence>
<organism evidence="1 2">
    <name type="scientific">Inquilinus ginsengisoli</name>
    <dbReference type="NCBI Taxonomy" id="363840"/>
    <lineage>
        <taxon>Bacteria</taxon>
        <taxon>Pseudomonadati</taxon>
        <taxon>Pseudomonadota</taxon>
        <taxon>Alphaproteobacteria</taxon>
        <taxon>Rhodospirillales</taxon>
        <taxon>Rhodospirillaceae</taxon>
        <taxon>Inquilinus</taxon>
    </lineage>
</organism>
<dbReference type="InterPro" id="IPR009569">
    <property type="entry name" value="AA_synth_put"/>
</dbReference>
<dbReference type="RefSeq" id="WP_309801428.1">
    <property type="nucleotide sequence ID" value="NZ_JAVDPW010000015.1"/>
</dbReference>
<dbReference type="InterPro" id="IPR035936">
    <property type="entry name" value="BB2672"/>
</dbReference>
<dbReference type="SUPFAM" id="SSF160519">
    <property type="entry name" value="BB2672-like"/>
    <property type="match status" value="1"/>
</dbReference>
<protein>
    <recommendedName>
        <fullName evidence="3">Peptide synthetase</fullName>
    </recommendedName>
</protein>
<evidence type="ECO:0008006" key="3">
    <source>
        <dbReference type="Google" id="ProtNLM"/>
    </source>
</evidence>
<dbReference type="EMBL" id="JAVDPW010000015">
    <property type="protein sequence ID" value="MDR6294014.1"/>
    <property type="molecule type" value="Genomic_DNA"/>
</dbReference>
<proteinExistence type="predicted"/>
<evidence type="ECO:0000313" key="2">
    <source>
        <dbReference type="Proteomes" id="UP001262410"/>
    </source>
</evidence>
<dbReference type="Pfam" id="PF06684">
    <property type="entry name" value="AA_synth"/>
    <property type="match status" value="1"/>
</dbReference>